<feature type="compositionally biased region" description="Acidic residues" evidence="1">
    <location>
        <begin position="396"/>
        <end position="408"/>
    </location>
</feature>
<accession>A0A3L7ALT9</accession>
<dbReference type="GO" id="GO:0042834">
    <property type="term" value="F:peptidoglycan binding"/>
    <property type="evidence" value="ECO:0007669"/>
    <property type="project" value="InterPro"/>
</dbReference>
<feature type="compositionally biased region" description="Low complexity" evidence="1">
    <location>
        <begin position="379"/>
        <end position="395"/>
    </location>
</feature>
<feature type="compositionally biased region" description="Acidic residues" evidence="1">
    <location>
        <begin position="126"/>
        <end position="136"/>
    </location>
</feature>
<proteinExistence type="predicted"/>
<dbReference type="InterPro" id="IPR007730">
    <property type="entry name" value="SPOR-like_dom"/>
</dbReference>
<feature type="compositionally biased region" description="Low complexity" evidence="1">
    <location>
        <begin position="258"/>
        <end position="276"/>
    </location>
</feature>
<evidence type="ECO:0000256" key="2">
    <source>
        <dbReference type="SAM" id="Phobius"/>
    </source>
</evidence>
<feature type="compositionally biased region" description="Basic and acidic residues" evidence="1">
    <location>
        <begin position="72"/>
        <end position="88"/>
    </location>
</feature>
<dbReference type="InterPro" id="IPR036680">
    <property type="entry name" value="SPOR-like_sf"/>
</dbReference>
<sequence length="732" mass="76595">MVEESRFRYRRDDGMAGGGSATDARYAPRLTAQRAPAPDVRGIDRADGMSRGTAPGGFSGRLEASRSAPAPDYDRDYSRAPEPARDAGRPAASKDTLAELARLIGDQDPFAEFSDLERKAANAPVSEDDYDDDYADDDRRHDDEDDDDGEDDRRWDDRAPARADAYGRAPAPTAAPAARAAPQAPAYGRSAPAGTAAAADYGDDPYDDDDRYDDEDDAYDAPAPVAPRQAQLPAPRAAAAPASPAVRTGYGSLARQVPAPSAPANAAGRAAPSSYDDGYDDDEDDGYDRSRGYDDDEDDDGYAPARPATSAPTRAVDPRSVDPRGAAGRTFDARAADPRAPQAASRSAALPAPVPARADARRAPDAPAYGVKPQPAPAPARQAPQAASRAPQAPAYDDDYDDGYDDDGYGAKPADPRGYSAPAAARGRGGYDRSDARGSGEAAYAYSAERRDDGYDDYDDAYDPQFADAGYMPPHGEDVYETEPRRKKGRMALLMVASLLGLGVAGAAGFFAYRMAVGEATFGSATPSVIRADNAPVKTVAPPATDPQGKLITERLGAGGSANERLVTREETPVEVTAATRVATNGTPQGEPKRVKTYAVRPDGTMATPAPGTPPANGSVSAFAPTQAPLTSGVAAPAQTAALTPPVAAGGSYVVQVASQRSEADAQGSWKALQAKYPTLLGSYSAQVRKADLGERGVFYRAQVGPFASRDQANELCQALRGQGGDCIVNKN</sequence>
<reference evidence="4 5" key="1">
    <citation type="submission" date="2018-10" db="EMBL/GenBank/DDBJ databases">
        <title>Xanthobacter tagetidis genome sequencing and assembly.</title>
        <authorList>
            <person name="Maclea K.S."/>
            <person name="Goen A.E."/>
            <person name="Fatima S.A."/>
        </authorList>
    </citation>
    <scope>NUCLEOTIDE SEQUENCE [LARGE SCALE GENOMIC DNA]</scope>
    <source>
        <strain evidence="4 5">ATCC 700314</strain>
    </source>
</reference>
<feature type="compositionally biased region" description="Acidic residues" evidence="1">
    <location>
        <begin position="201"/>
        <end position="219"/>
    </location>
</feature>
<keyword evidence="2" id="KW-0472">Membrane</keyword>
<dbReference type="PANTHER" id="PTHR48209">
    <property type="entry name" value="AGL056WP"/>
    <property type="match status" value="1"/>
</dbReference>
<dbReference type="SUPFAM" id="SSF110997">
    <property type="entry name" value="Sporulation related repeat"/>
    <property type="match status" value="1"/>
</dbReference>
<feature type="compositionally biased region" description="Low complexity" evidence="1">
    <location>
        <begin position="162"/>
        <end position="200"/>
    </location>
</feature>
<feature type="region of interest" description="Disordered" evidence="1">
    <location>
        <begin position="1"/>
        <end position="93"/>
    </location>
</feature>
<feature type="compositionally biased region" description="Low complexity" evidence="1">
    <location>
        <begin position="220"/>
        <end position="246"/>
    </location>
</feature>
<keyword evidence="5" id="KW-1185">Reference proteome</keyword>
<name>A0A3L7ALT9_9HYPH</name>
<dbReference type="PANTHER" id="PTHR48209:SF2">
    <property type="entry name" value="FI24008P1"/>
    <property type="match status" value="1"/>
</dbReference>
<keyword evidence="2" id="KW-0812">Transmembrane</keyword>
<feature type="compositionally biased region" description="Acidic residues" evidence="1">
    <location>
        <begin position="277"/>
        <end position="286"/>
    </location>
</feature>
<feature type="domain" description="SPOR" evidence="3">
    <location>
        <begin position="647"/>
        <end position="732"/>
    </location>
</feature>
<protein>
    <submittedName>
        <fullName evidence="4">SPOR domain-containing protein</fullName>
    </submittedName>
</protein>
<dbReference type="EMBL" id="RCTF01000003">
    <property type="protein sequence ID" value="RLP80372.1"/>
    <property type="molecule type" value="Genomic_DNA"/>
</dbReference>
<feature type="compositionally biased region" description="Basic and acidic residues" evidence="1">
    <location>
        <begin position="1"/>
        <end position="14"/>
    </location>
</feature>
<dbReference type="Gene3D" id="3.30.70.1070">
    <property type="entry name" value="Sporulation related repeat"/>
    <property type="match status" value="1"/>
</dbReference>
<feature type="compositionally biased region" description="Low complexity" evidence="1">
    <location>
        <begin position="338"/>
        <end position="357"/>
    </location>
</feature>
<gene>
    <name evidence="4" type="ORF">D9R14_04690</name>
</gene>
<evidence type="ECO:0000259" key="3">
    <source>
        <dbReference type="PROSITE" id="PS51724"/>
    </source>
</evidence>
<feature type="compositionally biased region" description="Low complexity" evidence="1">
    <location>
        <begin position="302"/>
        <end position="315"/>
    </location>
</feature>
<keyword evidence="2" id="KW-1133">Transmembrane helix</keyword>
<dbReference type="AlphaFoldDB" id="A0A3L7ALT9"/>
<feature type="region of interest" description="Disordered" evidence="1">
    <location>
        <begin position="111"/>
        <end position="440"/>
    </location>
</feature>
<dbReference type="PROSITE" id="PS51724">
    <property type="entry name" value="SPOR"/>
    <property type="match status" value="1"/>
</dbReference>
<dbReference type="Pfam" id="PF05036">
    <property type="entry name" value="SPOR"/>
    <property type="match status" value="1"/>
</dbReference>
<feature type="transmembrane region" description="Helical" evidence="2">
    <location>
        <begin position="492"/>
        <end position="513"/>
    </location>
</feature>
<feature type="compositionally biased region" description="Basic and acidic residues" evidence="1">
    <location>
        <begin position="151"/>
        <end position="161"/>
    </location>
</feature>
<evidence type="ECO:0000256" key="1">
    <source>
        <dbReference type="SAM" id="MobiDB-lite"/>
    </source>
</evidence>
<dbReference type="RefSeq" id="WP_121622166.1">
    <property type="nucleotide sequence ID" value="NZ_JACIIW010000006.1"/>
</dbReference>
<evidence type="ECO:0000313" key="4">
    <source>
        <dbReference type="EMBL" id="RLP80372.1"/>
    </source>
</evidence>
<dbReference type="OrthoDB" id="7338235at2"/>
<organism evidence="4 5">
    <name type="scientific">Xanthobacter tagetidis</name>
    <dbReference type="NCBI Taxonomy" id="60216"/>
    <lineage>
        <taxon>Bacteria</taxon>
        <taxon>Pseudomonadati</taxon>
        <taxon>Pseudomonadota</taxon>
        <taxon>Alphaproteobacteria</taxon>
        <taxon>Hyphomicrobiales</taxon>
        <taxon>Xanthobacteraceae</taxon>
        <taxon>Xanthobacter</taxon>
    </lineage>
</organism>
<feature type="compositionally biased region" description="Basic and acidic residues" evidence="1">
    <location>
        <begin position="429"/>
        <end position="438"/>
    </location>
</feature>
<comment type="caution">
    <text evidence="4">The sequence shown here is derived from an EMBL/GenBank/DDBJ whole genome shotgun (WGS) entry which is preliminary data.</text>
</comment>
<dbReference type="Proteomes" id="UP000269692">
    <property type="component" value="Unassembled WGS sequence"/>
</dbReference>
<evidence type="ECO:0000313" key="5">
    <source>
        <dbReference type="Proteomes" id="UP000269692"/>
    </source>
</evidence>